<evidence type="ECO:0000256" key="1">
    <source>
        <dbReference type="SAM" id="MobiDB-lite"/>
    </source>
</evidence>
<gene>
    <name evidence="3" type="ORF">DFH08DRAFT_988053</name>
</gene>
<dbReference type="Proteomes" id="UP001218218">
    <property type="component" value="Unassembled WGS sequence"/>
</dbReference>
<feature type="compositionally biased region" description="Basic and acidic residues" evidence="1">
    <location>
        <begin position="575"/>
        <end position="591"/>
    </location>
</feature>
<feature type="transmembrane region" description="Helical" evidence="2">
    <location>
        <begin position="28"/>
        <end position="49"/>
    </location>
</feature>
<feature type="transmembrane region" description="Helical" evidence="2">
    <location>
        <begin position="345"/>
        <end position="366"/>
    </location>
</feature>
<name>A0AAD7AAL1_9AGAR</name>
<dbReference type="EMBL" id="JARIHO010000011">
    <property type="protein sequence ID" value="KAJ7353553.1"/>
    <property type="molecule type" value="Genomic_DNA"/>
</dbReference>
<keyword evidence="2" id="KW-0472">Membrane</keyword>
<feature type="transmembrane region" description="Helical" evidence="2">
    <location>
        <begin position="313"/>
        <end position="333"/>
    </location>
</feature>
<evidence type="ECO:0000313" key="4">
    <source>
        <dbReference type="Proteomes" id="UP001218218"/>
    </source>
</evidence>
<dbReference type="InterPro" id="IPR040410">
    <property type="entry name" value="UPF0658_Golgi"/>
</dbReference>
<feature type="region of interest" description="Disordered" evidence="1">
    <location>
        <begin position="448"/>
        <end position="474"/>
    </location>
</feature>
<keyword evidence="2" id="KW-0812">Transmembrane</keyword>
<comment type="caution">
    <text evidence="3">The sequence shown here is derived from an EMBL/GenBank/DDBJ whole genome shotgun (WGS) entry which is preliminary data.</text>
</comment>
<reference evidence="3" key="1">
    <citation type="submission" date="2023-03" db="EMBL/GenBank/DDBJ databases">
        <title>Massive genome expansion in bonnet fungi (Mycena s.s.) driven by repeated elements and novel gene families across ecological guilds.</title>
        <authorList>
            <consortium name="Lawrence Berkeley National Laboratory"/>
            <person name="Harder C.B."/>
            <person name="Miyauchi S."/>
            <person name="Viragh M."/>
            <person name="Kuo A."/>
            <person name="Thoen E."/>
            <person name="Andreopoulos B."/>
            <person name="Lu D."/>
            <person name="Skrede I."/>
            <person name="Drula E."/>
            <person name="Henrissat B."/>
            <person name="Morin E."/>
            <person name="Kohler A."/>
            <person name="Barry K."/>
            <person name="LaButti K."/>
            <person name="Morin E."/>
            <person name="Salamov A."/>
            <person name="Lipzen A."/>
            <person name="Mereny Z."/>
            <person name="Hegedus B."/>
            <person name="Baldrian P."/>
            <person name="Stursova M."/>
            <person name="Weitz H."/>
            <person name="Taylor A."/>
            <person name="Grigoriev I.V."/>
            <person name="Nagy L.G."/>
            <person name="Martin F."/>
            <person name="Kauserud H."/>
        </authorList>
    </citation>
    <scope>NUCLEOTIDE SEQUENCE</scope>
    <source>
        <strain evidence="3">CBHHK002</strain>
    </source>
</reference>
<feature type="region of interest" description="Disordered" evidence="1">
    <location>
        <begin position="573"/>
        <end position="631"/>
    </location>
</feature>
<dbReference type="PANTHER" id="PTHR34391:SF2">
    <property type="entry name" value="TRP C-TERMINAL DOMAIN-CONTAINING PROTEIN"/>
    <property type="match status" value="1"/>
</dbReference>
<evidence type="ECO:0000313" key="3">
    <source>
        <dbReference type="EMBL" id="KAJ7353553.1"/>
    </source>
</evidence>
<accession>A0AAD7AAL1</accession>
<dbReference type="GO" id="GO:0005794">
    <property type="term" value="C:Golgi apparatus"/>
    <property type="evidence" value="ECO:0007669"/>
    <property type="project" value="TreeGrafter"/>
</dbReference>
<dbReference type="AlphaFoldDB" id="A0AAD7AAL1"/>
<feature type="region of interest" description="Disordered" evidence="1">
    <location>
        <begin position="527"/>
        <end position="549"/>
    </location>
</feature>
<feature type="transmembrane region" description="Helical" evidence="2">
    <location>
        <begin position="272"/>
        <end position="298"/>
    </location>
</feature>
<feature type="compositionally biased region" description="Polar residues" evidence="1">
    <location>
        <begin position="528"/>
        <end position="545"/>
    </location>
</feature>
<evidence type="ECO:0000256" key="2">
    <source>
        <dbReference type="SAM" id="Phobius"/>
    </source>
</evidence>
<feature type="transmembrane region" description="Helical" evidence="2">
    <location>
        <begin position="231"/>
        <end position="252"/>
    </location>
</feature>
<keyword evidence="2" id="KW-1133">Transmembrane helix</keyword>
<keyword evidence="4" id="KW-1185">Reference proteome</keyword>
<dbReference type="PANTHER" id="PTHR34391">
    <property type="entry name" value="UPF0658 GOLGI APPARATUS MEMBRANE PROTEIN C1952.10C-RELATED"/>
    <property type="match status" value="1"/>
</dbReference>
<feature type="transmembrane region" description="Helical" evidence="2">
    <location>
        <begin position="378"/>
        <end position="400"/>
    </location>
</feature>
<proteinExistence type="predicted"/>
<sequence length="631" mass="69928">MVNRKTREWFKHVLWIARVKLIYARITLTRYTTLYFFLALLSCITLVGLQTGTYFNNTEGAYAVAKFLHESNVTSTTFGMSFLQDGDVVLCQNIPGQDGANCTTLVKRAHSHMHVRDTILERADGPKDVQQCALSLMWLEDVLSDARREDLGTLVYQIWLMTLSVMTLLNESLPHLFAGLAARVLATAWASFRVKGNANLYETYLHVIDAGKCDGSDRLGSWWDQTTSHGVTSLVANAVNLVLIAALTYKLFTVYASQTFSRVGASTEVNRIYKLVLSLSVILQLAGFFIIGQAALWIDKISFGAVRQMAEHFFIYLAELVVTAVLVIPWLILGWISVRRESKFLFLLFSVISMILFAMSTALFFSPLNRFVIKEWSFYATMSITAYMLLIATFVLAVVCRLQFGKGLAHFLRVTEDLEGMDFTPVLFYKGDDTASYIEDDSKSQFDPEKTILGVSSPKDAKTPQQPEPAAHGRKPSAISMFFAQESAGQSPADTIKLSSTPALFQNAATGQRVSMSPIVVQPVVRVSSKTRGNSKAPSPSSTRPPNIDVGAALARQDSYVLPAISVSPMSYKHTRAETVDERERPSRDRSTAPAEPAQAVVRSRSVPRQRGAGLPRRPSDGKSKPTGNYF</sequence>
<organism evidence="3 4">
    <name type="scientific">Mycena albidolilacea</name>
    <dbReference type="NCBI Taxonomy" id="1033008"/>
    <lineage>
        <taxon>Eukaryota</taxon>
        <taxon>Fungi</taxon>
        <taxon>Dikarya</taxon>
        <taxon>Basidiomycota</taxon>
        <taxon>Agaricomycotina</taxon>
        <taxon>Agaricomycetes</taxon>
        <taxon>Agaricomycetidae</taxon>
        <taxon>Agaricales</taxon>
        <taxon>Marasmiineae</taxon>
        <taxon>Mycenaceae</taxon>
        <taxon>Mycena</taxon>
    </lineage>
</organism>
<protein>
    <submittedName>
        <fullName evidence="3">Uncharacterized protein</fullName>
    </submittedName>
</protein>